<feature type="region of interest" description="Disordered" evidence="1">
    <location>
        <begin position="1042"/>
        <end position="1069"/>
    </location>
</feature>
<dbReference type="SUPFAM" id="SSF50978">
    <property type="entry name" value="WD40 repeat-like"/>
    <property type="match status" value="1"/>
</dbReference>
<keyword evidence="3" id="KW-1185">Reference proteome</keyword>
<dbReference type="Proteomes" id="UP000268162">
    <property type="component" value="Unassembled WGS sequence"/>
</dbReference>
<feature type="region of interest" description="Disordered" evidence="1">
    <location>
        <begin position="77"/>
        <end position="108"/>
    </location>
</feature>
<evidence type="ECO:0000256" key="1">
    <source>
        <dbReference type="SAM" id="MobiDB-lite"/>
    </source>
</evidence>
<dbReference type="InterPro" id="IPR036322">
    <property type="entry name" value="WD40_repeat_dom_sf"/>
</dbReference>
<feature type="compositionally biased region" description="Basic and acidic residues" evidence="1">
    <location>
        <begin position="533"/>
        <end position="556"/>
    </location>
</feature>
<gene>
    <name evidence="2" type="ORF">BJ085DRAFT_32280</name>
</gene>
<protein>
    <submittedName>
        <fullName evidence="2">Uncharacterized protein</fullName>
    </submittedName>
</protein>
<sequence length="1607" mass="179122">MRSFGVVSDSAYPHVTWPQTLVTETNRTLDHYNPTTYSFQSATLERHDRMAKLEFNNVISAGKRGNWVYTPSAATHAAPSSASDRSSDPDFTGSVASHGGVPSQFDIGSRRRYTGDYRWEQNQSLDQNNPFSSLFHLNCIVPYQHPSSRPLPHLQQWCPKNQTDPLKFLSEIHASETDFPSILRDIDPVIQADLQETRDAAVWDYTQGLTSAVLFGPSSSSPDCENPISRPTRWIATAAGPRHTDIRLLPLDEYLGRPYPSPSPLFRTPKVPFTSTFKLAADWGHNAMSFATPIREIISLSTCRRRLGLHDPTQILPDYAAIRTAGHISVGHFDMCSGDSSSSQFKLSQSLALPCEPMGMAFNPHYGRELILTDRHRNLRLWDVNLAKPTWKGSLPDPEVHPDHYGHQWSACAFGHHPRVFWVTDQRTCHTIDTRAPERTGRTLIYRIPGYNWHPDRGLQASTGLAFIATHESIMAFDQRAPQHPTLWINHNQPGAAPRHLEAWRTTDIDFGWAYPPPTSPDTSGGQDSSSDSDSHSDSDTSIKQEFKTEYEEPHVEAASSSIFQRSRLDCHTHEGRLFACDPADGWIQSYSYHKMAITPCQPAADPEGSEAQKTFSSRTAPRFKGEEVQFKTEPESPLPQKTRPQPVITAATVGSYSLDEVLRGASLQPGATCGINRYPQPNLGRLQKPASTEDSKGVGMLRHYLASVLNKGPDAEPVDFKQYLNTGFSGFLPKSQRQYTHHNSNHRAARIQTKLELCVLTPSYYGPTASDGHQLTDEPPPVTLGPLGPTHLPWAVSDFMNAVTPYRHHPASEIGTYVGQIPSQPAQSNFHHPPGRRFPSLSGLVIDPQWNLNSGAAAPVRTLDARFHIYQVIPTGAIYHQVYGNARTSTFLHECYECYCHQPHPQAPECCATCQSATKNARELAEEYAQSPSTMMRELQPTDRDLASYNMRLNIPVNRRPAENAWLFTKGPATFTADCLPIESREEIMNYQRHSPRLNFFYSRIIEAIAKAGVGRPLRIDLGGSSSTGRLNYGYQISRDEDSEINDGDSGVDIRGALEPPSSPDGVDPKALVQAIQEIVYQYSYPVTLARVGQLLAKDYSIGDLLRHFPALDLKPLRVIISPWHVADGTLFYPSGDIRQCWHQIRSYIEASAQLADHVGRTGAILGIPDPQTYRPPTPAATPAAGSRPTNPVVNSLRNTGSSSRSRLGPKMTRSTFDFSFPQESATATSMLTDPSLDVRSSSIHNPFLDPSVSHPSTLGRLADPLIQRLFDSMATEIVGSIVSLISPAASADYLAHLEETAMAENETPGSSSSDYIDRVPPRECFVRPVEELRHIAPIASRRESRRFGTAQPRQSQPSLQDLLPPSRTGIVSELYCSYLAPHAIPLYRGTAVMFERWKTMWEMDVPLYYTRTHNRPYYCTSAAYLENDRPGGLPPVRHSERQVYHGYRELGFDTPMPRFLKGRLLSRVIRSGVDASLNPTGLTKFLTAPVTESYRLYPPLITARRAMVLTFRPAKTEELTPRLTMLLGLLTHAATQPEQQLGVPNQRQELPPLEPYGQPGRSQRRNPEAAYRGYGQTPGRSWYPPRIRFRSPATDGAWSTGLYCA</sequence>
<name>A0A4P9ZKR0_9FUNG</name>
<evidence type="ECO:0000313" key="3">
    <source>
        <dbReference type="Proteomes" id="UP000268162"/>
    </source>
</evidence>
<accession>A0A4P9ZKR0</accession>
<evidence type="ECO:0000313" key="2">
    <source>
        <dbReference type="EMBL" id="RKP33854.1"/>
    </source>
</evidence>
<dbReference type="EMBL" id="ML003512">
    <property type="protein sequence ID" value="RKP33854.1"/>
    <property type="molecule type" value="Genomic_DNA"/>
</dbReference>
<feature type="compositionally biased region" description="Polar residues" evidence="1">
    <location>
        <begin position="1189"/>
        <end position="1207"/>
    </location>
</feature>
<feature type="region of interest" description="Disordered" evidence="1">
    <location>
        <begin position="1539"/>
        <end position="1578"/>
    </location>
</feature>
<feature type="region of interest" description="Disordered" evidence="1">
    <location>
        <begin position="1345"/>
        <end position="1365"/>
    </location>
</feature>
<proteinExistence type="predicted"/>
<feature type="compositionally biased region" description="Low complexity" evidence="1">
    <location>
        <begin position="521"/>
        <end position="532"/>
    </location>
</feature>
<feature type="compositionally biased region" description="Polar residues" evidence="1">
    <location>
        <begin position="1539"/>
        <end position="1550"/>
    </location>
</feature>
<reference evidence="3" key="1">
    <citation type="journal article" date="2018" name="Nat. Microbiol.">
        <title>Leveraging single-cell genomics to expand the fungal tree of life.</title>
        <authorList>
            <person name="Ahrendt S.R."/>
            <person name="Quandt C.A."/>
            <person name="Ciobanu D."/>
            <person name="Clum A."/>
            <person name="Salamov A."/>
            <person name="Andreopoulos B."/>
            <person name="Cheng J.F."/>
            <person name="Woyke T."/>
            <person name="Pelin A."/>
            <person name="Henrissat B."/>
            <person name="Reynolds N.K."/>
            <person name="Benny G.L."/>
            <person name="Smith M.E."/>
            <person name="James T.Y."/>
            <person name="Grigoriev I.V."/>
        </authorList>
    </citation>
    <scope>NUCLEOTIDE SEQUENCE [LARGE SCALE GENOMIC DNA]</scope>
    <source>
        <strain evidence="3">RSA 468</strain>
    </source>
</reference>
<feature type="region of interest" description="Disordered" evidence="1">
    <location>
        <begin position="1170"/>
        <end position="1211"/>
    </location>
</feature>
<organism evidence="2 3">
    <name type="scientific">Dimargaris cristalligena</name>
    <dbReference type="NCBI Taxonomy" id="215637"/>
    <lineage>
        <taxon>Eukaryota</taxon>
        <taxon>Fungi</taxon>
        <taxon>Fungi incertae sedis</taxon>
        <taxon>Zoopagomycota</taxon>
        <taxon>Kickxellomycotina</taxon>
        <taxon>Dimargaritomycetes</taxon>
        <taxon>Dimargaritales</taxon>
        <taxon>Dimargaritaceae</taxon>
        <taxon>Dimargaris</taxon>
    </lineage>
</organism>
<feature type="region of interest" description="Disordered" evidence="1">
    <location>
        <begin position="512"/>
        <end position="559"/>
    </location>
</feature>